<dbReference type="Gene3D" id="1.10.8.280">
    <property type="entry name" value="ABC transporter ATPase domain-like"/>
    <property type="match status" value="1"/>
</dbReference>
<dbReference type="GO" id="GO:0009380">
    <property type="term" value="C:excinuclease repair complex"/>
    <property type="evidence" value="ECO:0007669"/>
    <property type="project" value="InterPro"/>
</dbReference>
<proteinExistence type="inferred from homology"/>
<dbReference type="SUPFAM" id="SSF52540">
    <property type="entry name" value="P-loop containing nucleoside triphosphate hydrolases"/>
    <property type="match status" value="2"/>
</dbReference>
<dbReference type="NCBIfam" id="NF001503">
    <property type="entry name" value="PRK00349.1"/>
    <property type="match status" value="1"/>
</dbReference>
<dbReference type="InterPro" id="IPR017871">
    <property type="entry name" value="ABC_transporter-like_CS"/>
</dbReference>
<evidence type="ECO:0000259" key="17">
    <source>
        <dbReference type="PROSITE" id="PS50893"/>
    </source>
</evidence>
<evidence type="ECO:0000256" key="5">
    <source>
        <dbReference type="ARBA" id="ARBA00022741"/>
    </source>
</evidence>
<evidence type="ECO:0000256" key="11">
    <source>
        <dbReference type="ARBA" id="ARBA00022881"/>
    </source>
</evidence>
<dbReference type="InterPro" id="IPR004602">
    <property type="entry name" value="UvrA"/>
</dbReference>
<dbReference type="PROSITE" id="PS50893">
    <property type="entry name" value="ABC_TRANSPORTER_2"/>
    <property type="match status" value="2"/>
</dbReference>
<dbReference type="CDD" id="cd03270">
    <property type="entry name" value="ABC_UvrA_I"/>
    <property type="match status" value="1"/>
</dbReference>
<evidence type="ECO:0000256" key="3">
    <source>
        <dbReference type="ARBA" id="ARBA00022723"/>
    </source>
</evidence>
<dbReference type="FunFam" id="3.40.50.300:FF:000028">
    <property type="entry name" value="UvrABC system protein A"/>
    <property type="match status" value="1"/>
</dbReference>
<dbReference type="GO" id="GO:0005524">
    <property type="term" value="F:ATP binding"/>
    <property type="evidence" value="ECO:0007669"/>
    <property type="project" value="UniProtKB-KW"/>
</dbReference>
<keyword evidence="2" id="KW-0963">Cytoplasm</keyword>
<feature type="domain" description="ABC transporter" evidence="17">
    <location>
        <begin position="342"/>
        <end position="606"/>
    </location>
</feature>
<dbReference type="GO" id="GO:0006289">
    <property type="term" value="P:nucleotide-excision repair"/>
    <property type="evidence" value="ECO:0007669"/>
    <property type="project" value="InterPro"/>
</dbReference>
<dbReference type="GO" id="GO:0003677">
    <property type="term" value="F:DNA binding"/>
    <property type="evidence" value="ECO:0007669"/>
    <property type="project" value="UniProtKB-KW"/>
</dbReference>
<dbReference type="AlphaFoldDB" id="A0A1F5FZ23"/>
<dbReference type="GO" id="GO:0004518">
    <property type="term" value="F:nuclease activity"/>
    <property type="evidence" value="ECO:0007669"/>
    <property type="project" value="UniProtKB-KW"/>
</dbReference>
<evidence type="ECO:0000256" key="12">
    <source>
        <dbReference type="ARBA" id="ARBA00023125"/>
    </source>
</evidence>
<feature type="domain" description="ABC transporter" evidence="17">
    <location>
        <begin position="625"/>
        <end position="955"/>
    </location>
</feature>
<keyword evidence="6" id="KW-0227">DNA damage</keyword>
<comment type="caution">
    <text evidence="18">The sequence shown here is derived from an EMBL/GenBank/DDBJ whole genome shotgun (WGS) entry which is preliminary data.</text>
</comment>
<evidence type="ECO:0000256" key="4">
    <source>
        <dbReference type="ARBA" id="ARBA00022737"/>
    </source>
</evidence>
<protein>
    <recommendedName>
        <fullName evidence="15">UvrABC system protein A</fullName>
    </recommendedName>
    <alternativeName>
        <fullName evidence="16">Excinuclease ABC subunit A</fullName>
    </alternativeName>
</protein>
<dbReference type="Proteomes" id="UP000177921">
    <property type="component" value="Unassembled WGS sequence"/>
</dbReference>
<dbReference type="InterPro" id="IPR003439">
    <property type="entry name" value="ABC_transporter-like_ATP-bd"/>
</dbReference>
<evidence type="ECO:0000256" key="6">
    <source>
        <dbReference type="ARBA" id="ARBA00022763"/>
    </source>
</evidence>
<name>A0A1F5FZ23_9BACT</name>
<keyword evidence="3" id="KW-0479">Metal-binding</keyword>
<keyword evidence="12" id="KW-0238">DNA-binding</keyword>
<evidence type="ECO:0000256" key="9">
    <source>
        <dbReference type="ARBA" id="ARBA00022833"/>
    </source>
</evidence>
<keyword evidence="13" id="KW-0234">DNA repair</keyword>
<dbReference type="Gene3D" id="1.20.1580.10">
    <property type="entry name" value="ABC transporter ATPase like domain"/>
    <property type="match status" value="2"/>
</dbReference>
<dbReference type="Pfam" id="PF17755">
    <property type="entry name" value="UvrA_DNA-bind"/>
    <property type="match status" value="1"/>
</dbReference>
<gene>
    <name evidence="18" type="ORF">A2618_02510</name>
</gene>
<keyword evidence="7" id="KW-0228">DNA excision</keyword>
<evidence type="ECO:0000256" key="15">
    <source>
        <dbReference type="ARBA" id="ARBA00039316"/>
    </source>
</evidence>
<keyword evidence="8" id="KW-0863">Zinc-finger</keyword>
<accession>A0A1F5FZ23</accession>
<dbReference type="EMBL" id="MFAR01000024">
    <property type="protein sequence ID" value="OGD84866.1"/>
    <property type="molecule type" value="Genomic_DNA"/>
</dbReference>
<comment type="subcellular location">
    <subcellularLocation>
        <location evidence="1">Cytoplasm</location>
    </subcellularLocation>
</comment>
<dbReference type="GO" id="GO:0005737">
    <property type="term" value="C:cytoplasm"/>
    <property type="evidence" value="ECO:0007669"/>
    <property type="project" value="UniProtKB-SubCell"/>
</dbReference>
<evidence type="ECO:0000313" key="19">
    <source>
        <dbReference type="Proteomes" id="UP000177921"/>
    </source>
</evidence>
<sequence length="960" mass="105900">MSAIIITGAREHNLKNLDLSIPKDRFVVMTGVSGSGKSSLAFDTIYAEGQRRYVESLSSYARQFLGLMDKPDVDRIDGLSPSISIDQKTVSHNPRSTVGTTTEIYDYLRLLYARVGHPKCPFDKTEITKLSLDEIVQRAQEQLTTQAANHKSAPNVFQILSPVVRNKKGEFKDLFANLRSKGFHDIIVDGQNFNLSDEISLLKANPHTISAVIDTVSVSHADLKNPIFVSNLSSRLTTSFQLALSLSVGLAILKSESQEILYSENFACSVCGHALPEIEPRMFSFNSPLGACEQCKGLGIIEKIDPERIINPRLSYNQGGILPLNRLLLSETWYTRLIQTVAETEGVSLTTPLGQLTDQERQILLYGTGREYEVVGRNLKGKVTSIHEIWDGIIPRLEQRYLETTSEWSRMDLGQYIRQELCPSCLGLKLKKAVLAITIDNLNIIEMTNQPVSDLKVYFEKSLALILSPYELQVAKGIIKEVTTRLNFLDNVGLGYLDLARASRTLSGGEQQRIRLASQIGTGLTGVLYVLDEPSIGLHSRDVDALIASLRHLVALGNTLIVVEHDEETIRSADYVIELGPAAGKDGGHLTAQGTLPEIMANSASLTGQYLSGKQTIPTVINALCQSLGTLKLVGARSHNLKNLTLNLPLGNFIGITGVSGSGKSTLITETLYPTLKYYLDGTWTDTIGAYDRLDGYHYLKSVYLVDQSPIGRTPRSNPATYVGFFDDIRTLFASTQEAKLRGFDKGRFSFNIKGGRCEKCQGAGVIKIEMNFLPAVYVTCDVCQGKRYNQETLQCKYKGQTIYDILNLTIEDGAAFFKNYPKIYKKLQLLVDVGLGYLKIGQGSPTLSGGEAQRIKLASELGKREGNSTLYILDEPTTGLHFHDINKLLTTLRKLVEKGNTVVVIEHNLDVIKNCNYLVDLGPEGGAGGGDILFQGETSNLLPLKTSYTAKYLRKHLHE</sequence>
<dbReference type="InterPro" id="IPR041102">
    <property type="entry name" value="UvrA_inter"/>
</dbReference>
<evidence type="ECO:0000313" key="18">
    <source>
        <dbReference type="EMBL" id="OGD84866.1"/>
    </source>
</evidence>
<dbReference type="GO" id="GO:0008270">
    <property type="term" value="F:zinc ion binding"/>
    <property type="evidence" value="ECO:0007669"/>
    <property type="project" value="UniProtKB-KW"/>
</dbReference>
<dbReference type="Gene3D" id="3.40.50.300">
    <property type="entry name" value="P-loop containing nucleotide triphosphate hydrolases"/>
    <property type="match status" value="2"/>
</dbReference>
<keyword evidence="9" id="KW-0862">Zinc</keyword>
<evidence type="ECO:0000256" key="2">
    <source>
        <dbReference type="ARBA" id="ARBA00022490"/>
    </source>
</evidence>
<dbReference type="GO" id="GO:0016887">
    <property type="term" value="F:ATP hydrolysis activity"/>
    <property type="evidence" value="ECO:0007669"/>
    <property type="project" value="InterPro"/>
</dbReference>
<keyword evidence="11" id="KW-0267">Excision nuclease</keyword>
<dbReference type="InterPro" id="IPR041552">
    <property type="entry name" value="UvrA_DNA-bd"/>
</dbReference>
<evidence type="ECO:0000256" key="1">
    <source>
        <dbReference type="ARBA" id="ARBA00004496"/>
    </source>
</evidence>
<keyword evidence="4" id="KW-0677">Repeat</keyword>
<comment type="similarity">
    <text evidence="14">Belongs to the ABC transporter superfamily. UvrA family.</text>
</comment>
<keyword evidence="5" id="KW-0547">Nucleotide-binding</keyword>
<dbReference type="NCBIfam" id="TIGR00630">
    <property type="entry name" value="uvra"/>
    <property type="match status" value="1"/>
</dbReference>
<evidence type="ECO:0000256" key="8">
    <source>
        <dbReference type="ARBA" id="ARBA00022771"/>
    </source>
</evidence>
<dbReference type="PANTHER" id="PTHR43152:SF3">
    <property type="entry name" value="UVRABC SYSTEM PROTEIN A"/>
    <property type="match status" value="1"/>
</dbReference>
<dbReference type="Pfam" id="PF17760">
    <property type="entry name" value="UvrA_inter"/>
    <property type="match status" value="1"/>
</dbReference>
<dbReference type="InterPro" id="IPR013815">
    <property type="entry name" value="ATP_grasp_subdomain_1"/>
</dbReference>
<dbReference type="PANTHER" id="PTHR43152">
    <property type="entry name" value="UVRABC SYSTEM PROTEIN A"/>
    <property type="match status" value="1"/>
</dbReference>
<reference evidence="18 19" key="1">
    <citation type="journal article" date="2016" name="Nat. Commun.">
        <title>Thousands of microbial genomes shed light on interconnected biogeochemical processes in an aquifer system.</title>
        <authorList>
            <person name="Anantharaman K."/>
            <person name="Brown C.T."/>
            <person name="Hug L.A."/>
            <person name="Sharon I."/>
            <person name="Castelle C.J."/>
            <person name="Probst A.J."/>
            <person name="Thomas B.C."/>
            <person name="Singh A."/>
            <person name="Wilkins M.J."/>
            <person name="Karaoz U."/>
            <person name="Brodie E.L."/>
            <person name="Williams K.H."/>
            <person name="Hubbard S.S."/>
            <person name="Banfield J.F."/>
        </authorList>
    </citation>
    <scope>NUCLEOTIDE SEQUENCE [LARGE SCALE GENOMIC DNA]</scope>
</reference>
<evidence type="ECO:0000256" key="16">
    <source>
        <dbReference type="ARBA" id="ARBA00042156"/>
    </source>
</evidence>
<dbReference type="InterPro" id="IPR027417">
    <property type="entry name" value="P-loop_NTPase"/>
</dbReference>
<keyword evidence="10" id="KW-0067">ATP-binding</keyword>
<evidence type="ECO:0000256" key="10">
    <source>
        <dbReference type="ARBA" id="ARBA00022840"/>
    </source>
</evidence>
<dbReference type="PROSITE" id="PS00211">
    <property type="entry name" value="ABC_TRANSPORTER_1"/>
    <property type="match status" value="2"/>
</dbReference>
<evidence type="ECO:0000256" key="14">
    <source>
        <dbReference type="ARBA" id="ARBA00038000"/>
    </source>
</evidence>
<evidence type="ECO:0000256" key="7">
    <source>
        <dbReference type="ARBA" id="ARBA00022769"/>
    </source>
</evidence>
<dbReference type="Gene3D" id="3.30.1490.20">
    <property type="entry name" value="ATP-grasp fold, A domain"/>
    <property type="match status" value="1"/>
</dbReference>
<evidence type="ECO:0000256" key="13">
    <source>
        <dbReference type="ARBA" id="ARBA00023204"/>
    </source>
</evidence>
<organism evidence="18 19">
    <name type="scientific">Candidatus Collierbacteria bacterium RIFOXYD1_FULL_46_26</name>
    <dbReference type="NCBI Taxonomy" id="1817732"/>
    <lineage>
        <taxon>Bacteria</taxon>
        <taxon>Candidatus Collieribacteriota</taxon>
    </lineage>
</organism>